<feature type="region of interest" description="Disordered" evidence="1">
    <location>
        <begin position="283"/>
        <end position="358"/>
    </location>
</feature>
<feature type="compositionally biased region" description="Polar residues" evidence="1">
    <location>
        <begin position="339"/>
        <end position="348"/>
    </location>
</feature>
<keyword evidence="3" id="KW-1185">Reference proteome</keyword>
<feature type="region of interest" description="Disordered" evidence="1">
    <location>
        <begin position="449"/>
        <end position="499"/>
    </location>
</feature>
<evidence type="ECO:0000313" key="2">
    <source>
        <dbReference type="EMBL" id="KAJ4368019.1"/>
    </source>
</evidence>
<sequence length="706" mass="76956">MANNAGYFNVEVNQPKNQETKGVAIPPMTNFLAAADHIRQLFESKKFAYGIMGGLEMLCLGYRREMPDLHIAYEDKDFNKIKVKLEADKRVQLPDGMNPLFPSKLLVRTGPTFKDAGCTSAATIEVYLIPPGSHETPSSGLLGKNSVLLSLKEPKLKTYKGLSMLYLVKTLVHLCRVRDLAWDPRKDILFLCQRYGEDVQSIRGQLNQREVQQNFLGTAFFFRLSPEDQRRCYQILLGKEPPPVMAVTPPAPSNSHKYSHSASEIPRPRLVSQNASPALGIRPSAELLSPPLPGKPVSSRQHAAKTESQPAELATSPKVPPELPTSARDSRSRYRPISAPNSRNNSPKGPQPRSVGAENMINPRSQMTSSLTPNPVFPPGRRSMPNLNGGVVPIAYTQPFVANGGALSQQPFQMMPIEMSATPAPFNPGQKHLKSQLGLGGDYLLPAMRSDNKPPITKNPIMPNSRTAYQGPHKARVEQSRTPKPQSQSGSLHVVSPKGEAAPLQQYARDLDEVTTKLHLVGPEGVYSPPESKQSTHEHIASTSQQSNNVFELDAAPQQQNVIVAELEADINAAMQETQGADTNISAEISSKHSQPLQQSKSSQQDEPNRPPNPRTQSAPAPALPASLTAGGLGVLRRQSRVPSTNTSTSSPQTSPSPSLLPVTKSNASRYTRYYSPPSSAPISNNTSPQLTPPLSQYTKLTNPTR</sequence>
<dbReference type="AlphaFoldDB" id="A0A9W8Y7E1"/>
<feature type="region of interest" description="Disordered" evidence="1">
    <location>
        <begin position="522"/>
        <end position="545"/>
    </location>
</feature>
<dbReference type="EMBL" id="JAPEUY010000011">
    <property type="protein sequence ID" value="KAJ4368019.1"/>
    <property type="molecule type" value="Genomic_DNA"/>
</dbReference>
<gene>
    <name evidence="2" type="ORF">N0V83_006374</name>
</gene>
<protein>
    <submittedName>
        <fullName evidence="2">Uncharacterized protein</fullName>
    </submittedName>
</protein>
<evidence type="ECO:0000256" key="1">
    <source>
        <dbReference type="SAM" id="MobiDB-lite"/>
    </source>
</evidence>
<comment type="caution">
    <text evidence="2">The sequence shown here is derived from an EMBL/GenBank/DDBJ whole genome shotgun (WGS) entry which is preliminary data.</text>
</comment>
<proteinExistence type="predicted"/>
<feature type="compositionally biased region" description="Polar residues" evidence="1">
    <location>
        <begin position="253"/>
        <end position="262"/>
    </location>
</feature>
<accession>A0A9W8Y7E1</accession>
<name>A0A9W8Y7E1_9PLEO</name>
<reference evidence="2" key="1">
    <citation type="submission" date="2022-10" db="EMBL/GenBank/DDBJ databases">
        <title>Tapping the CABI collections for fungal endophytes: first genome assemblies for Collariella, Neodidymelliopsis, Ascochyta clinopodiicola, Didymella pomorum, Didymosphaeria variabile, Neocosmospora piperis and Neocucurbitaria cava.</title>
        <authorList>
            <person name="Hill R."/>
        </authorList>
    </citation>
    <scope>NUCLEOTIDE SEQUENCE</scope>
    <source>
        <strain evidence="2">IMI 356814</strain>
    </source>
</reference>
<evidence type="ECO:0000313" key="3">
    <source>
        <dbReference type="Proteomes" id="UP001140560"/>
    </source>
</evidence>
<feature type="region of interest" description="Disordered" evidence="1">
    <location>
        <begin position="244"/>
        <end position="268"/>
    </location>
</feature>
<feature type="compositionally biased region" description="Low complexity" evidence="1">
    <location>
        <begin position="592"/>
        <end position="605"/>
    </location>
</feature>
<dbReference type="OrthoDB" id="10066232at2759"/>
<organism evidence="2 3">
    <name type="scientific">Neocucurbitaria cava</name>
    <dbReference type="NCBI Taxonomy" id="798079"/>
    <lineage>
        <taxon>Eukaryota</taxon>
        <taxon>Fungi</taxon>
        <taxon>Dikarya</taxon>
        <taxon>Ascomycota</taxon>
        <taxon>Pezizomycotina</taxon>
        <taxon>Dothideomycetes</taxon>
        <taxon>Pleosporomycetidae</taxon>
        <taxon>Pleosporales</taxon>
        <taxon>Pleosporineae</taxon>
        <taxon>Cucurbitariaceae</taxon>
        <taxon>Neocucurbitaria</taxon>
    </lineage>
</organism>
<feature type="compositionally biased region" description="Polar residues" evidence="1">
    <location>
        <begin position="482"/>
        <end position="491"/>
    </location>
</feature>
<feature type="compositionally biased region" description="Low complexity" evidence="1">
    <location>
        <begin position="641"/>
        <end position="682"/>
    </location>
</feature>
<feature type="region of interest" description="Disordered" evidence="1">
    <location>
        <begin position="590"/>
        <end position="706"/>
    </location>
</feature>
<dbReference type="Proteomes" id="UP001140560">
    <property type="component" value="Unassembled WGS sequence"/>
</dbReference>
<feature type="compositionally biased region" description="Polar residues" evidence="1">
    <location>
        <begin position="683"/>
        <end position="706"/>
    </location>
</feature>
<feature type="compositionally biased region" description="Polar residues" evidence="1">
    <location>
        <begin position="298"/>
        <end position="309"/>
    </location>
</feature>
<feature type="compositionally biased region" description="Low complexity" evidence="1">
    <location>
        <begin position="618"/>
        <end position="630"/>
    </location>
</feature>